<evidence type="ECO:0000313" key="2">
    <source>
        <dbReference type="Proteomes" id="UP001208570"/>
    </source>
</evidence>
<proteinExistence type="predicted"/>
<dbReference type="AlphaFoldDB" id="A0AAD9MUN1"/>
<name>A0AAD9MUN1_9ANNE</name>
<dbReference type="EMBL" id="JAODUP010000632">
    <property type="protein sequence ID" value="KAK2146095.1"/>
    <property type="molecule type" value="Genomic_DNA"/>
</dbReference>
<comment type="caution">
    <text evidence="1">The sequence shown here is derived from an EMBL/GenBank/DDBJ whole genome shotgun (WGS) entry which is preliminary data.</text>
</comment>
<sequence>MAPEYLRELVSIRKSSRNLGSSSQILLQMTVSRHKSYGDCTFSVASKYYKCVVLFTNVIHYLLHSSVADYKLTIRNVSRFGFGANDIFLIHELEGDGRQQILTDPLVGKKNYKGTNIARIDLCTQCTASCEVNVIYGCENVLRENSAHRWASSIIDNYQWIQLKFTYAHQIFSIDHQPGIAVRLRCERYVCLNHELLDNGCQQILTDPLVGSEIMFAYPQLRCLVLFSVMQHTISVDVGGIRCEIRNFFTWIGIHGNGSIILMIDQAVPVSSCERVCRLYAECVGFNVNWTDIGKEIGFCSFLNSHSEWIEPEITRSELAFYEKNYKGRNIARIDLGTQCTASCEVNSYYGCENVLRENSAHRWATSIIDNYQWIQLNFTYAHQRSRQCNGYQSWTVCGKMSMEAYYVNKIQTTSLRIVCSQRCDTNDGWIGFLQVLVWAF</sequence>
<reference evidence="1" key="1">
    <citation type="journal article" date="2023" name="Mol. Biol. Evol.">
        <title>Third-Generation Sequencing Reveals the Adaptive Role of the Epigenome in Three Deep-Sea Polychaetes.</title>
        <authorList>
            <person name="Perez M."/>
            <person name="Aroh O."/>
            <person name="Sun Y."/>
            <person name="Lan Y."/>
            <person name="Juniper S.K."/>
            <person name="Young C.R."/>
            <person name="Angers B."/>
            <person name="Qian P.Y."/>
        </authorList>
    </citation>
    <scope>NUCLEOTIDE SEQUENCE</scope>
    <source>
        <strain evidence="1">P08H-3</strain>
    </source>
</reference>
<protein>
    <submittedName>
        <fullName evidence="1">Uncharacterized protein</fullName>
    </submittedName>
</protein>
<accession>A0AAD9MUN1</accession>
<keyword evidence="2" id="KW-1185">Reference proteome</keyword>
<evidence type="ECO:0000313" key="1">
    <source>
        <dbReference type="EMBL" id="KAK2146095.1"/>
    </source>
</evidence>
<dbReference type="Proteomes" id="UP001208570">
    <property type="component" value="Unassembled WGS sequence"/>
</dbReference>
<organism evidence="1 2">
    <name type="scientific">Paralvinella palmiformis</name>
    <dbReference type="NCBI Taxonomy" id="53620"/>
    <lineage>
        <taxon>Eukaryota</taxon>
        <taxon>Metazoa</taxon>
        <taxon>Spiralia</taxon>
        <taxon>Lophotrochozoa</taxon>
        <taxon>Annelida</taxon>
        <taxon>Polychaeta</taxon>
        <taxon>Sedentaria</taxon>
        <taxon>Canalipalpata</taxon>
        <taxon>Terebellida</taxon>
        <taxon>Terebelliformia</taxon>
        <taxon>Alvinellidae</taxon>
        <taxon>Paralvinella</taxon>
    </lineage>
</organism>
<gene>
    <name evidence="1" type="ORF">LSH36_632g00025</name>
</gene>